<feature type="coiled-coil region" evidence="2">
    <location>
        <begin position="200"/>
        <end position="246"/>
    </location>
</feature>
<evidence type="ECO:0000256" key="1">
    <source>
        <dbReference type="ARBA" id="ARBA00023172"/>
    </source>
</evidence>
<name>A0A975B2X5_9BACT</name>
<dbReference type="InterPro" id="IPR011010">
    <property type="entry name" value="DNA_brk_join_enz"/>
</dbReference>
<evidence type="ECO:0000313" key="4">
    <source>
        <dbReference type="Proteomes" id="UP000671852"/>
    </source>
</evidence>
<evidence type="ECO:0000313" key="3">
    <source>
        <dbReference type="EMBL" id="QSZ43195.1"/>
    </source>
</evidence>
<sequence>MLTQIIEHYPHRRKKELKTDSPERLKPVTLESGKWNHNYLRPFLKRHNIDEYFLNTNNERIRLTSHCFRHTFAKIAVGDQNINPAVIQTHFKHLSIEMTMHYVHLSKMKLKESYIKGMIESKNIITQGTEGEHFKKSIANIKNIDELNESVNNLSKLYGINPLPFGLCLYDFKRGHCPHLGVQSCYMSNCGDFVTNDKFLLNFENEYKRLEEHKAHCMKQSLGVEVKKAEYQLHRIKRIIDNIKMES</sequence>
<dbReference type="EMBL" id="CP046073">
    <property type="protein sequence ID" value="QSZ43195.1"/>
    <property type="molecule type" value="Genomic_DNA"/>
</dbReference>
<protein>
    <submittedName>
        <fullName evidence="3">Tyrosine-type recombinase/integrase</fullName>
    </submittedName>
</protein>
<keyword evidence="3" id="KW-0614">Plasmid</keyword>
<geneLocation type="plasmid" evidence="3 4">
    <name>pSULFM1</name>
</geneLocation>
<evidence type="ECO:0000256" key="2">
    <source>
        <dbReference type="SAM" id="Coils"/>
    </source>
</evidence>
<reference evidence="3" key="2">
    <citation type="submission" date="2021-04" db="EMBL/GenBank/DDBJ databases">
        <title>Isolation and characterization of a novel species of the genus Sulfurimonas.</title>
        <authorList>
            <person name="Fukui M."/>
        </authorList>
    </citation>
    <scope>NUCLEOTIDE SEQUENCE</scope>
    <source>
        <strain evidence="3">H1576</strain>
        <plasmid evidence="3">pSULFM1</plasmid>
    </source>
</reference>
<dbReference type="SUPFAM" id="SSF56349">
    <property type="entry name" value="DNA breaking-rejoining enzymes"/>
    <property type="match status" value="1"/>
</dbReference>
<keyword evidence="4" id="KW-1185">Reference proteome</keyword>
<dbReference type="GO" id="GO:0015074">
    <property type="term" value="P:DNA integration"/>
    <property type="evidence" value="ECO:0007669"/>
    <property type="project" value="InterPro"/>
</dbReference>
<dbReference type="AlphaFoldDB" id="A0A975B2X5"/>
<dbReference type="Proteomes" id="UP000671852">
    <property type="component" value="Plasmid pSULFM1"/>
</dbReference>
<dbReference type="KEGG" id="saqt:GJV85_13555"/>
<keyword evidence="1" id="KW-0233">DNA recombination</keyword>
<organism evidence="3 4">
    <name type="scientific">Sulfurimonas aquatica</name>
    <dbReference type="NCBI Taxonomy" id="2672570"/>
    <lineage>
        <taxon>Bacteria</taxon>
        <taxon>Pseudomonadati</taxon>
        <taxon>Campylobacterota</taxon>
        <taxon>Epsilonproteobacteria</taxon>
        <taxon>Campylobacterales</taxon>
        <taxon>Sulfurimonadaceae</taxon>
        <taxon>Sulfurimonas</taxon>
    </lineage>
</organism>
<gene>
    <name evidence="3" type="ORF">GJV85_13555</name>
</gene>
<dbReference type="InterPro" id="IPR013762">
    <property type="entry name" value="Integrase-like_cat_sf"/>
</dbReference>
<dbReference type="Gene3D" id="1.10.443.10">
    <property type="entry name" value="Intergrase catalytic core"/>
    <property type="match status" value="1"/>
</dbReference>
<reference evidence="3" key="1">
    <citation type="submission" date="2019-11" db="EMBL/GenBank/DDBJ databases">
        <authorList>
            <person name="Kojima H."/>
        </authorList>
    </citation>
    <scope>NUCLEOTIDE SEQUENCE</scope>
    <source>
        <strain evidence="3">H1576</strain>
        <plasmid evidence="3">pSULFM1</plasmid>
    </source>
</reference>
<dbReference type="GO" id="GO:0003677">
    <property type="term" value="F:DNA binding"/>
    <property type="evidence" value="ECO:0007669"/>
    <property type="project" value="InterPro"/>
</dbReference>
<accession>A0A975B2X5</accession>
<dbReference type="GO" id="GO:0006310">
    <property type="term" value="P:DNA recombination"/>
    <property type="evidence" value="ECO:0007669"/>
    <property type="project" value="UniProtKB-KW"/>
</dbReference>
<proteinExistence type="predicted"/>
<keyword evidence="2" id="KW-0175">Coiled coil</keyword>